<dbReference type="RefSeq" id="XP_018537613.2">
    <property type="nucleotide sequence ID" value="XM_018682097.2"/>
</dbReference>
<organism evidence="6 7">
    <name type="scientific">Lates calcarifer</name>
    <name type="common">Barramundi</name>
    <name type="synonym">Holocentrus calcarifer</name>
    <dbReference type="NCBI Taxonomy" id="8187"/>
    <lineage>
        <taxon>Eukaryota</taxon>
        <taxon>Metazoa</taxon>
        <taxon>Chordata</taxon>
        <taxon>Craniata</taxon>
        <taxon>Vertebrata</taxon>
        <taxon>Euteleostomi</taxon>
        <taxon>Actinopterygii</taxon>
        <taxon>Neopterygii</taxon>
        <taxon>Teleostei</taxon>
        <taxon>Neoteleostei</taxon>
        <taxon>Acanthomorphata</taxon>
        <taxon>Carangaria</taxon>
        <taxon>Carangaria incertae sedis</taxon>
        <taxon>Centropomidae</taxon>
        <taxon>Lates</taxon>
    </lineage>
</organism>
<comment type="similarity">
    <text evidence="2">Belongs to the MHC class I family.</text>
</comment>
<dbReference type="InterPro" id="IPR037055">
    <property type="entry name" value="MHC_I-like_Ag-recog_sf"/>
</dbReference>
<dbReference type="PROSITE" id="PS50835">
    <property type="entry name" value="IG_LIKE"/>
    <property type="match status" value="2"/>
</dbReference>
<keyword evidence="3" id="KW-0812">Transmembrane</keyword>
<reference evidence="7" key="1">
    <citation type="submission" date="2025-08" db="UniProtKB">
        <authorList>
            <consortium name="RefSeq"/>
        </authorList>
    </citation>
    <scope>IDENTIFICATION</scope>
    <source>
        <tissue evidence="7">Brain</tissue>
    </source>
</reference>
<feature type="transmembrane region" description="Helical" evidence="3">
    <location>
        <begin position="309"/>
        <end position="331"/>
    </location>
</feature>
<evidence type="ECO:0000256" key="3">
    <source>
        <dbReference type="SAM" id="Phobius"/>
    </source>
</evidence>
<dbReference type="CDD" id="cd07698">
    <property type="entry name" value="IgC1_MHC_I_alpha3"/>
    <property type="match status" value="2"/>
</dbReference>
<sequence length="767" mass="87611">MKKLFLLLLFCHVSSSVKHSLKYFFTTASGIPDFPDFMAAVHVDEILAGYCDSNSKTVEIKQDWVKNYLDNNTKVLEWHTRECSRESRPKTFKVWISSVMQHLNQSEGVHILQRINGCEWDEETEEVTGFMLFGYDGEDFLSLDLKTLTWIALKPEADIIKQRWDAEEARNEHHENFLTVNCPELLKTSLAYKKSFQLRTALPSVSLLQKTPSSPVSCHATGFYPDRAMMFWRKDGEELHEDVDRGEILPNHDGTFQMRADLNISSVSPEDWRRYDCVFQLSGATRDIITKLDKAEIRTNWVKPTNTTVLIIVAVVVVALVLIAVTGFVIYRKRKDKHPPSSPENSTELSAKLDPELRLSDTLSESPHINQTPYDCFYLVSSVIPVFESVSCGKQFISKEHYRFSASSARSFTSVTTKMKNVLLLLLFCQVSSPVKHTLQFFLAASSGIPNYPEFVGAVQVDGVLVAYCNTNTEVQPRGDWGREVLEDDPQLLSFYGRQCEVQPSLLKDNIKTFEQLFNQSGDAHIVQRISGCEWDEKTEKIIGFILFGYDGEDFISLDPRTLTWITQKPQAVDIKLKWDVDRTLRQYYENFFTDPCPKWLKKYLDYGRSSLLRTDRPSVSLLQKTPSSPVSCHATGFYPDRAMMFWTKDGEELHEDVDRGEILPNHDGTFQMRADLNISSVSPEDWRRYDCVFQLSGVKEDIITKLDQAEIRTNRVPPSEFPAAAVIGVVVGLLLLLLCISGLFIWRRNNNGFRRANTSDSSRCSL</sequence>
<evidence type="ECO:0000256" key="4">
    <source>
        <dbReference type="SAM" id="SignalP"/>
    </source>
</evidence>
<evidence type="ECO:0000313" key="7">
    <source>
        <dbReference type="RefSeq" id="XP_018537613.2"/>
    </source>
</evidence>
<dbReference type="InterPro" id="IPR001039">
    <property type="entry name" value="MHC_I_a_a1/a2"/>
</dbReference>
<evidence type="ECO:0000313" key="6">
    <source>
        <dbReference type="Proteomes" id="UP000694890"/>
    </source>
</evidence>
<dbReference type="GO" id="GO:0005615">
    <property type="term" value="C:extracellular space"/>
    <property type="evidence" value="ECO:0007669"/>
    <property type="project" value="TreeGrafter"/>
</dbReference>
<feature type="chain" id="PRO_5042612854" evidence="4">
    <location>
        <begin position="17"/>
        <end position="767"/>
    </location>
</feature>
<dbReference type="InterPro" id="IPR011161">
    <property type="entry name" value="MHC_I-like_Ag-recog"/>
</dbReference>
<dbReference type="Pfam" id="PF07654">
    <property type="entry name" value="C1-set"/>
    <property type="match status" value="2"/>
</dbReference>
<evidence type="ECO:0000256" key="1">
    <source>
        <dbReference type="ARBA" id="ARBA00023180"/>
    </source>
</evidence>
<feature type="signal peptide" evidence="4">
    <location>
        <begin position="1"/>
        <end position="16"/>
    </location>
</feature>
<dbReference type="PANTHER" id="PTHR16675:SF237">
    <property type="entry name" value="MHC CLASS I ANTIGEN TRANSCRIPT VARIANT 1-RELATED"/>
    <property type="match status" value="1"/>
</dbReference>
<proteinExistence type="inferred from homology"/>
<name>A0AAJ7PSU3_LATCA</name>
<feature type="transmembrane region" description="Helical" evidence="3">
    <location>
        <begin position="722"/>
        <end position="747"/>
    </location>
</feature>
<dbReference type="InterPro" id="IPR011162">
    <property type="entry name" value="MHC_I/II-like_Ag-recog"/>
</dbReference>
<dbReference type="Pfam" id="PF00129">
    <property type="entry name" value="MHC_I"/>
    <property type="match status" value="2"/>
</dbReference>
<evidence type="ECO:0000259" key="5">
    <source>
        <dbReference type="PROSITE" id="PS50835"/>
    </source>
</evidence>
<keyword evidence="3" id="KW-1133">Transmembrane helix</keyword>
<dbReference type="GeneID" id="108886944"/>
<dbReference type="InterPro" id="IPR007110">
    <property type="entry name" value="Ig-like_dom"/>
</dbReference>
<dbReference type="FunFam" id="2.60.40.10:FF:000943">
    <property type="entry name" value="Classical MHC class I molecule, alpha-chain"/>
    <property type="match status" value="2"/>
</dbReference>
<dbReference type="PRINTS" id="PR01638">
    <property type="entry name" value="MHCCLASSI"/>
</dbReference>
<dbReference type="Proteomes" id="UP000694890">
    <property type="component" value="Linkage group LG3"/>
</dbReference>
<dbReference type="InterPro" id="IPR013783">
    <property type="entry name" value="Ig-like_fold"/>
</dbReference>
<feature type="transmembrane region" description="Helical" evidence="3">
    <location>
        <begin position="422"/>
        <end position="443"/>
    </location>
</feature>
<dbReference type="SUPFAM" id="SSF48726">
    <property type="entry name" value="Immunoglobulin"/>
    <property type="match status" value="2"/>
</dbReference>
<dbReference type="Gene3D" id="2.60.40.10">
    <property type="entry name" value="Immunoglobulins"/>
    <property type="match status" value="2"/>
</dbReference>
<dbReference type="SUPFAM" id="SSF54452">
    <property type="entry name" value="MHC antigen-recognition domain"/>
    <property type="match status" value="2"/>
</dbReference>
<dbReference type="AlphaFoldDB" id="A0AAJ7PSU3"/>
<dbReference type="KEGG" id="lcf:108886944"/>
<keyword evidence="4" id="KW-0732">Signal</keyword>
<dbReference type="PANTHER" id="PTHR16675">
    <property type="entry name" value="MHC CLASS I-RELATED"/>
    <property type="match status" value="1"/>
</dbReference>
<protein>
    <submittedName>
        <fullName evidence="7">Uncharacterized protein LOC108886944</fullName>
    </submittedName>
</protein>
<dbReference type="Gene3D" id="3.30.500.10">
    <property type="entry name" value="MHC class I-like antigen recognition-like"/>
    <property type="match status" value="2"/>
</dbReference>
<evidence type="ECO:0000256" key="2">
    <source>
        <dbReference type="RuleBase" id="RU004439"/>
    </source>
</evidence>
<dbReference type="GO" id="GO:0006955">
    <property type="term" value="P:immune response"/>
    <property type="evidence" value="ECO:0007669"/>
    <property type="project" value="TreeGrafter"/>
</dbReference>
<dbReference type="SMART" id="SM00407">
    <property type="entry name" value="IGc1"/>
    <property type="match status" value="2"/>
</dbReference>
<dbReference type="InterPro" id="IPR036179">
    <property type="entry name" value="Ig-like_dom_sf"/>
</dbReference>
<feature type="domain" description="Ig-like" evidence="5">
    <location>
        <begin position="183"/>
        <end position="290"/>
    </location>
</feature>
<accession>A0AAJ7PSU3</accession>
<keyword evidence="1" id="KW-0325">Glycoprotein</keyword>
<gene>
    <name evidence="7" type="primary">LOC108886944</name>
</gene>
<keyword evidence="3" id="KW-0472">Membrane</keyword>
<dbReference type="GO" id="GO:0009897">
    <property type="term" value="C:external side of plasma membrane"/>
    <property type="evidence" value="ECO:0007669"/>
    <property type="project" value="TreeGrafter"/>
</dbReference>
<feature type="domain" description="Ig-like" evidence="5">
    <location>
        <begin position="618"/>
        <end position="705"/>
    </location>
</feature>
<dbReference type="InterPro" id="IPR003597">
    <property type="entry name" value="Ig_C1-set"/>
</dbReference>
<dbReference type="InterPro" id="IPR050208">
    <property type="entry name" value="MHC_class-I_related"/>
</dbReference>